<name>A0ABD0YK00_9HEMI</name>
<evidence type="ECO:0000256" key="1">
    <source>
        <dbReference type="SAM" id="MobiDB-lite"/>
    </source>
</evidence>
<keyword evidence="4" id="KW-1185">Reference proteome</keyword>
<reference evidence="3 4" key="1">
    <citation type="submission" date="2024-07" db="EMBL/GenBank/DDBJ databases">
        <title>Chromosome-level genome assembly of the water stick insect Ranatra chinensis (Heteroptera: Nepidae).</title>
        <authorList>
            <person name="Liu X."/>
        </authorList>
    </citation>
    <scope>NUCLEOTIDE SEQUENCE [LARGE SCALE GENOMIC DNA]</scope>
    <source>
        <strain evidence="3">Cailab_2021Rc</strain>
        <tissue evidence="3">Muscle</tissue>
    </source>
</reference>
<proteinExistence type="predicted"/>
<organism evidence="3 4">
    <name type="scientific">Ranatra chinensis</name>
    <dbReference type="NCBI Taxonomy" id="642074"/>
    <lineage>
        <taxon>Eukaryota</taxon>
        <taxon>Metazoa</taxon>
        <taxon>Ecdysozoa</taxon>
        <taxon>Arthropoda</taxon>
        <taxon>Hexapoda</taxon>
        <taxon>Insecta</taxon>
        <taxon>Pterygota</taxon>
        <taxon>Neoptera</taxon>
        <taxon>Paraneoptera</taxon>
        <taxon>Hemiptera</taxon>
        <taxon>Heteroptera</taxon>
        <taxon>Panheteroptera</taxon>
        <taxon>Nepomorpha</taxon>
        <taxon>Nepidae</taxon>
        <taxon>Ranatrinae</taxon>
        <taxon>Ranatra</taxon>
    </lineage>
</organism>
<keyword evidence="2" id="KW-0812">Transmembrane</keyword>
<dbReference type="AlphaFoldDB" id="A0ABD0YK00"/>
<evidence type="ECO:0000313" key="3">
    <source>
        <dbReference type="EMBL" id="KAL1131515.1"/>
    </source>
</evidence>
<keyword evidence="2" id="KW-0472">Membrane</keyword>
<dbReference type="Proteomes" id="UP001558652">
    <property type="component" value="Unassembled WGS sequence"/>
</dbReference>
<feature type="transmembrane region" description="Helical" evidence="2">
    <location>
        <begin position="199"/>
        <end position="226"/>
    </location>
</feature>
<gene>
    <name evidence="3" type="ORF">AAG570_011132</name>
</gene>
<keyword evidence="2" id="KW-1133">Transmembrane helix</keyword>
<evidence type="ECO:0000313" key="4">
    <source>
        <dbReference type="Proteomes" id="UP001558652"/>
    </source>
</evidence>
<comment type="caution">
    <text evidence="3">The sequence shown here is derived from an EMBL/GenBank/DDBJ whole genome shotgun (WGS) entry which is preliminary data.</text>
</comment>
<sequence>MTCSFVKSPSSAFISQHGSLVDEGEKQKTVPSRDLRAEDDIPGMSTASRIPKLNRSLCGCSLETGTKIIGFIELQILGMPVGGTPRRLILWEHYSPSMSRGHRLFSPRGGFKGCLREDKALISGLEWDSSCVRYLGLYIDKGVTWNPHTRLKRIDLNRKFGLSRNLQHRSSKLSLGNTLTIYNMILKPGHTDKIEYVKVWVVVQGAFLAVGVMTLFAYLIMLMIGFWNHPLIIIQLVSLGFQVYYILLVYSYYRNRRSESGGIV</sequence>
<evidence type="ECO:0000256" key="2">
    <source>
        <dbReference type="SAM" id="Phobius"/>
    </source>
</evidence>
<feature type="region of interest" description="Disordered" evidence="1">
    <location>
        <begin position="17"/>
        <end position="41"/>
    </location>
</feature>
<feature type="compositionally biased region" description="Basic and acidic residues" evidence="1">
    <location>
        <begin position="23"/>
        <end position="39"/>
    </location>
</feature>
<accession>A0ABD0YK00</accession>
<protein>
    <submittedName>
        <fullName evidence="3">Uncharacterized protein</fullName>
    </submittedName>
</protein>
<dbReference type="EMBL" id="JBFDAA010000006">
    <property type="protein sequence ID" value="KAL1131515.1"/>
    <property type="molecule type" value="Genomic_DNA"/>
</dbReference>
<feature type="transmembrane region" description="Helical" evidence="2">
    <location>
        <begin position="232"/>
        <end position="253"/>
    </location>
</feature>